<dbReference type="GO" id="GO:0005789">
    <property type="term" value="C:endoplasmic reticulum membrane"/>
    <property type="evidence" value="ECO:0007669"/>
    <property type="project" value="UniProtKB-SubCell"/>
</dbReference>
<proteinExistence type="predicted"/>
<feature type="region of interest" description="Disordered" evidence="7">
    <location>
        <begin position="1"/>
        <end position="36"/>
    </location>
</feature>
<feature type="compositionally biased region" description="Polar residues" evidence="7">
    <location>
        <begin position="100"/>
        <end position="111"/>
    </location>
</feature>
<feature type="domain" description="Reticulon" evidence="8">
    <location>
        <begin position="130"/>
        <end position="327"/>
    </location>
</feature>
<feature type="transmembrane region" description="Helical" evidence="6">
    <location>
        <begin position="229"/>
        <end position="251"/>
    </location>
</feature>
<dbReference type="PROSITE" id="PS50845">
    <property type="entry name" value="RETICULON"/>
    <property type="match status" value="1"/>
</dbReference>
<evidence type="ECO:0000256" key="4">
    <source>
        <dbReference type="ARBA" id="ARBA00022989"/>
    </source>
</evidence>
<keyword evidence="5 6" id="KW-0472">Membrane</keyword>
<comment type="caution">
    <text evidence="9">The sequence shown here is derived from an EMBL/GenBank/DDBJ whole genome shotgun (WGS) entry which is preliminary data.</text>
</comment>
<feature type="compositionally biased region" description="Polar residues" evidence="7">
    <location>
        <begin position="10"/>
        <end position="36"/>
    </location>
</feature>
<feature type="compositionally biased region" description="Polar residues" evidence="7">
    <location>
        <begin position="379"/>
        <end position="393"/>
    </location>
</feature>
<keyword evidence="2 6" id="KW-0812">Transmembrane</keyword>
<dbReference type="AlphaFoldDB" id="A0AA39V941"/>
<dbReference type="Proteomes" id="UP001166286">
    <property type="component" value="Unassembled WGS sequence"/>
</dbReference>
<reference evidence="9" key="1">
    <citation type="submission" date="2023-03" db="EMBL/GenBank/DDBJ databases">
        <title>Complete genome of Cladonia borealis.</title>
        <authorList>
            <person name="Park H."/>
        </authorList>
    </citation>
    <scope>NUCLEOTIDE SEQUENCE</scope>
    <source>
        <strain evidence="9">ANT050790</strain>
    </source>
</reference>
<feature type="region of interest" description="Disordered" evidence="7">
    <location>
        <begin position="91"/>
        <end position="118"/>
    </location>
</feature>
<sequence>MTDAPPQLEQIHQSSGFSVPTLQSNMDNNTTNGNIQSAKDSIYNSQVGLNPSRSYEMLANNYAQSAATTAQNHPITQSIRDTVANGPVADMAKEQHSKTTSEFSNLANSRTTPDKSAATGQPLTHYHSFFYNLLSWENPRATTLSFISIILFIFAARYLPALRWSFKALYMVLGVTAAAEVAGKLVLSRGLTSSFRPKQYYTIPREFLEASLEDVEQLINFFVIEFQRVLFAENVTVTIACFLASVVSYWLIKVLPFWGLSLISVCCIYLGPLIYMTNQELIDHHLRNASDAVNSQTAQIKDLAGHHTARASETVKAYAGDYTAKAQEYIGNARGRSTSPEVSSPKSSANAPVKSEPGSAPNYSASDFPHAPKQEPTPGATSHQEQYENSQFGGQAVPAS</sequence>
<comment type="subcellular location">
    <subcellularLocation>
        <location evidence="1 6">Endoplasmic reticulum membrane</location>
        <topology evidence="1 6">Multi-pass membrane protein</topology>
    </subcellularLocation>
</comment>
<gene>
    <name evidence="9" type="ORF">JMJ35_002982</name>
</gene>
<dbReference type="Pfam" id="PF02453">
    <property type="entry name" value="Reticulon"/>
    <property type="match status" value="1"/>
</dbReference>
<dbReference type="InterPro" id="IPR003388">
    <property type="entry name" value="Reticulon"/>
</dbReference>
<feature type="transmembrane region" description="Helical" evidence="6">
    <location>
        <begin position="141"/>
        <end position="162"/>
    </location>
</feature>
<dbReference type="EMBL" id="JAFEKC020000005">
    <property type="protein sequence ID" value="KAK0514365.1"/>
    <property type="molecule type" value="Genomic_DNA"/>
</dbReference>
<evidence type="ECO:0000256" key="5">
    <source>
        <dbReference type="ARBA" id="ARBA00023136"/>
    </source>
</evidence>
<keyword evidence="10" id="KW-1185">Reference proteome</keyword>
<name>A0AA39V941_9LECA</name>
<evidence type="ECO:0000259" key="8">
    <source>
        <dbReference type="PROSITE" id="PS50845"/>
    </source>
</evidence>
<keyword evidence="4 6" id="KW-1133">Transmembrane helix</keyword>
<feature type="compositionally biased region" description="Low complexity" evidence="7">
    <location>
        <begin position="337"/>
        <end position="348"/>
    </location>
</feature>
<organism evidence="9 10">
    <name type="scientific">Cladonia borealis</name>
    <dbReference type="NCBI Taxonomy" id="184061"/>
    <lineage>
        <taxon>Eukaryota</taxon>
        <taxon>Fungi</taxon>
        <taxon>Dikarya</taxon>
        <taxon>Ascomycota</taxon>
        <taxon>Pezizomycotina</taxon>
        <taxon>Lecanoromycetes</taxon>
        <taxon>OSLEUM clade</taxon>
        <taxon>Lecanoromycetidae</taxon>
        <taxon>Lecanorales</taxon>
        <taxon>Lecanorineae</taxon>
        <taxon>Cladoniaceae</taxon>
        <taxon>Cladonia</taxon>
    </lineage>
</organism>
<evidence type="ECO:0000256" key="7">
    <source>
        <dbReference type="SAM" id="MobiDB-lite"/>
    </source>
</evidence>
<feature type="region of interest" description="Disordered" evidence="7">
    <location>
        <begin position="333"/>
        <end position="400"/>
    </location>
</feature>
<evidence type="ECO:0000313" key="10">
    <source>
        <dbReference type="Proteomes" id="UP001166286"/>
    </source>
</evidence>
<keyword evidence="3 6" id="KW-0256">Endoplasmic reticulum</keyword>
<protein>
    <recommendedName>
        <fullName evidence="6">Reticulon-like protein</fullName>
    </recommendedName>
</protein>
<evidence type="ECO:0000256" key="3">
    <source>
        <dbReference type="ARBA" id="ARBA00022824"/>
    </source>
</evidence>
<accession>A0AA39V941</accession>
<evidence type="ECO:0000256" key="1">
    <source>
        <dbReference type="ARBA" id="ARBA00004477"/>
    </source>
</evidence>
<evidence type="ECO:0000256" key="6">
    <source>
        <dbReference type="RuleBase" id="RU363132"/>
    </source>
</evidence>
<evidence type="ECO:0000313" key="9">
    <source>
        <dbReference type="EMBL" id="KAK0514365.1"/>
    </source>
</evidence>
<evidence type="ECO:0000256" key="2">
    <source>
        <dbReference type="ARBA" id="ARBA00022692"/>
    </source>
</evidence>
<feature type="transmembrane region" description="Helical" evidence="6">
    <location>
        <begin position="257"/>
        <end position="277"/>
    </location>
</feature>